<dbReference type="Proteomes" id="UP000054845">
    <property type="component" value="Unassembled WGS sequence"/>
</dbReference>
<dbReference type="Pfam" id="PF04241">
    <property type="entry name" value="DUF423"/>
    <property type="match status" value="1"/>
</dbReference>
<feature type="transmembrane region" description="Helical" evidence="5">
    <location>
        <begin position="102"/>
        <end position="124"/>
    </location>
</feature>
<dbReference type="GO" id="GO:0016020">
    <property type="term" value="C:membrane"/>
    <property type="evidence" value="ECO:0007669"/>
    <property type="project" value="UniProtKB-SubCell"/>
</dbReference>
<comment type="subcellular location">
    <subcellularLocation>
        <location evidence="1">Membrane</location>
        <topology evidence="1">Multi-pass membrane protein</topology>
    </subcellularLocation>
</comment>
<dbReference type="PANTHER" id="PTHR43461:SF1">
    <property type="entry name" value="TRANSMEMBRANE PROTEIN 256"/>
    <property type="match status" value="1"/>
</dbReference>
<dbReference type="EMBL" id="CCYA01000252">
    <property type="protein sequence ID" value="CEH15074.1"/>
    <property type="molecule type" value="Genomic_DNA"/>
</dbReference>
<evidence type="ECO:0000256" key="4">
    <source>
        <dbReference type="ARBA" id="ARBA00023136"/>
    </source>
</evidence>
<evidence type="ECO:0000313" key="7">
    <source>
        <dbReference type="Proteomes" id="UP000054845"/>
    </source>
</evidence>
<dbReference type="AlphaFoldDB" id="A0A0N7L9Y4"/>
<dbReference type="InterPro" id="IPR006696">
    <property type="entry name" value="DUF423"/>
</dbReference>
<sequence>MPVPTYFPSLACVSGATAVAFGAFGAHALRPHLNAHQQASWQTATIYHLVHSAALLITTTLPIAPSAALTTSAWSFATGITLFSGSIYGLCLTKEGHPSRKILGPATPIGGLAFIAGWVALAVAQRRGAPRLR</sequence>
<keyword evidence="2 5" id="KW-0812">Transmembrane</keyword>
<feature type="transmembrane region" description="Helical" evidence="5">
    <location>
        <begin position="71"/>
        <end position="90"/>
    </location>
</feature>
<evidence type="ECO:0000256" key="1">
    <source>
        <dbReference type="ARBA" id="ARBA00004141"/>
    </source>
</evidence>
<organism evidence="6 7">
    <name type="scientific">Ceraceosorus bombacis</name>
    <dbReference type="NCBI Taxonomy" id="401625"/>
    <lineage>
        <taxon>Eukaryota</taxon>
        <taxon>Fungi</taxon>
        <taxon>Dikarya</taxon>
        <taxon>Basidiomycota</taxon>
        <taxon>Ustilaginomycotina</taxon>
        <taxon>Exobasidiomycetes</taxon>
        <taxon>Ceraceosorales</taxon>
        <taxon>Ceraceosoraceae</taxon>
        <taxon>Ceraceosorus</taxon>
    </lineage>
</organism>
<dbReference type="OrthoDB" id="269173at2759"/>
<keyword evidence="7" id="KW-1185">Reference proteome</keyword>
<protein>
    <submittedName>
        <fullName evidence="6">Predicted small membrane protein</fullName>
    </submittedName>
</protein>
<keyword evidence="3 5" id="KW-1133">Transmembrane helix</keyword>
<name>A0A0N7L9Y4_9BASI</name>
<evidence type="ECO:0000256" key="5">
    <source>
        <dbReference type="SAM" id="Phobius"/>
    </source>
</evidence>
<evidence type="ECO:0000256" key="2">
    <source>
        <dbReference type="ARBA" id="ARBA00022692"/>
    </source>
</evidence>
<proteinExistence type="predicted"/>
<evidence type="ECO:0000256" key="3">
    <source>
        <dbReference type="ARBA" id="ARBA00022989"/>
    </source>
</evidence>
<evidence type="ECO:0000313" key="6">
    <source>
        <dbReference type="EMBL" id="CEH15074.1"/>
    </source>
</evidence>
<keyword evidence="4 5" id="KW-0472">Membrane</keyword>
<feature type="transmembrane region" description="Helical" evidence="5">
    <location>
        <begin position="44"/>
        <end position="64"/>
    </location>
</feature>
<accession>A0A0N7L9Y4</accession>
<dbReference type="PANTHER" id="PTHR43461">
    <property type="entry name" value="TRANSMEMBRANE PROTEIN 256"/>
    <property type="match status" value="1"/>
</dbReference>
<reference evidence="6 7" key="1">
    <citation type="submission" date="2014-09" db="EMBL/GenBank/DDBJ databases">
        <authorList>
            <person name="Magalhaes I.L.F."/>
            <person name="Oliveira U."/>
            <person name="Santos F.R."/>
            <person name="Vidigal T.H.D.A."/>
            <person name="Brescovit A.D."/>
            <person name="Santos A.J."/>
        </authorList>
    </citation>
    <scope>NUCLEOTIDE SEQUENCE [LARGE SCALE GENOMIC DNA]</scope>
</reference>